<organism evidence="1 2">
    <name type="scientific">Heterorhabditis bacteriophora</name>
    <name type="common">Entomopathogenic nematode worm</name>
    <dbReference type="NCBI Taxonomy" id="37862"/>
    <lineage>
        <taxon>Eukaryota</taxon>
        <taxon>Metazoa</taxon>
        <taxon>Ecdysozoa</taxon>
        <taxon>Nematoda</taxon>
        <taxon>Chromadorea</taxon>
        <taxon>Rhabditida</taxon>
        <taxon>Rhabditina</taxon>
        <taxon>Rhabditomorpha</taxon>
        <taxon>Strongyloidea</taxon>
        <taxon>Heterorhabditidae</taxon>
        <taxon>Heterorhabditis</taxon>
    </lineage>
</organism>
<keyword evidence="1" id="KW-1185">Reference proteome</keyword>
<name>A0A1I7XCC5_HETBA</name>
<proteinExistence type="predicted"/>
<dbReference type="AlphaFoldDB" id="A0A1I7XCC5"/>
<accession>A0A1I7XCC5</accession>
<dbReference type="Proteomes" id="UP000095283">
    <property type="component" value="Unplaced"/>
</dbReference>
<protein>
    <submittedName>
        <fullName evidence="2">Transposase</fullName>
    </submittedName>
</protein>
<dbReference type="WBParaSite" id="Hba_15344">
    <property type="protein sequence ID" value="Hba_15344"/>
    <property type="gene ID" value="Hba_15344"/>
</dbReference>
<evidence type="ECO:0000313" key="2">
    <source>
        <dbReference type="WBParaSite" id="Hba_15344"/>
    </source>
</evidence>
<reference evidence="2" key="1">
    <citation type="submission" date="2016-11" db="UniProtKB">
        <authorList>
            <consortium name="WormBaseParasite"/>
        </authorList>
    </citation>
    <scope>IDENTIFICATION</scope>
</reference>
<sequence length="31" mass="3716">MVAQVLKETISVERKRENTQLLHLRNTEYES</sequence>
<evidence type="ECO:0000313" key="1">
    <source>
        <dbReference type="Proteomes" id="UP000095283"/>
    </source>
</evidence>